<dbReference type="InterPro" id="IPR057342">
    <property type="entry name" value="DEXDc_RapA"/>
</dbReference>
<dbReference type="InterPro" id="IPR000330">
    <property type="entry name" value="SNF2_N"/>
</dbReference>
<dbReference type="RefSeq" id="WP_207279094.1">
    <property type="nucleotide sequence ID" value="NZ_JAFLEQ010000015.1"/>
</dbReference>
<dbReference type="PANTHER" id="PTHR45766:SF6">
    <property type="entry name" value="SWI_SNF-RELATED MATRIX-ASSOCIATED ACTIN-DEPENDENT REGULATOR OF CHROMATIN SUBFAMILY A-LIKE PROTEIN 1"/>
    <property type="match status" value="1"/>
</dbReference>
<proteinExistence type="predicted"/>
<feature type="domain" description="Helicase ATP-binding" evidence="5">
    <location>
        <begin position="133"/>
        <end position="302"/>
    </location>
</feature>
<evidence type="ECO:0000256" key="4">
    <source>
        <dbReference type="ARBA" id="ARBA00022840"/>
    </source>
</evidence>
<dbReference type="InterPro" id="IPR001650">
    <property type="entry name" value="Helicase_C-like"/>
</dbReference>
<evidence type="ECO:0000259" key="6">
    <source>
        <dbReference type="PROSITE" id="PS51194"/>
    </source>
</evidence>
<evidence type="ECO:0000313" key="8">
    <source>
        <dbReference type="Proteomes" id="UP000664332"/>
    </source>
</evidence>
<dbReference type="Proteomes" id="UP000664332">
    <property type="component" value="Unassembled WGS sequence"/>
</dbReference>
<dbReference type="GO" id="GO:0004386">
    <property type="term" value="F:helicase activity"/>
    <property type="evidence" value="ECO:0007669"/>
    <property type="project" value="UniProtKB-KW"/>
</dbReference>
<dbReference type="Pfam" id="PF00176">
    <property type="entry name" value="SNF2-rel_dom"/>
    <property type="match status" value="1"/>
</dbReference>
<evidence type="ECO:0000313" key="7">
    <source>
        <dbReference type="EMBL" id="MBN9644610.1"/>
    </source>
</evidence>
<keyword evidence="8" id="KW-1185">Reference proteome</keyword>
<dbReference type="EMBL" id="JAFLEQ010000015">
    <property type="protein sequence ID" value="MBN9644610.1"/>
    <property type="molecule type" value="Genomic_DNA"/>
</dbReference>
<dbReference type="InterPro" id="IPR014001">
    <property type="entry name" value="Helicase_ATP-bd"/>
</dbReference>
<gene>
    <name evidence="7" type="ORF">JZY06_08310</name>
</gene>
<dbReference type="Gene3D" id="3.40.50.300">
    <property type="entry name" value="P-loop containing nucleotide triphosphate hydrolases"/>
    <property type="match status" value="1"/>
</dbReference>
<dbReference type="CDD" id="cd18793">
    <property type="entry name" value="SF2_C_SNF"/>
    <property type="match status" value="1"/>
</dbReference>
<dbReference type="InterPro" id="IPR027417">
    <property type="entry name" value="P-loop_NTPase"/>
</dbReference>
<dbReference type="AlphaFoldDB" id="A0A939E1A5"/>
<accession>A0A939E1A5</accession>
<dbReference type="InterPro" id="IPR038718">
    <property type="entry name" value="SNF2-like_sf"/>
</dbReference>
<keyword evidence="1" id="KW-0547">Nucleotide-binding</keyword>
<dbReference type="InterPro" id="IPR049730">
    <property type="entry name" value="SNF2/RAD54-like_C"/>
</dbReference>
<dbReference type="SMART" id="SM00487">
    <property type="entry name" value="DEXDc"/>
    <property type="match status" value="1"/>
</dbReference>
<sequence>MSQLPERSSTATVSDSDGEFVIGMTVSCRDEEWAITSVTRTTNGWKLRVRGLTEYVRDQQAVFYTAIDKVTVFDPKLVTPRIDTSPKFRHARLWVETMMRQTPVPLYQPELTVADRMLADPLDYQLAAVRKALDPENIRPRILLADAVGLGKTLEIGMIIAELVRRGRGNRILVVTPKHVMDQFQNELWSRFALPLVRLDSTGVARIRQLLPASRNPFTYFPRVIVSIDTLKSAKFRAQLEKVRWDIVVIDEIHNATNPGTQNNDLARTLAPKTEALILASATPHNGDPESFKEILRLLDPTSVLPDKTVDREAVKRLIIRRHRHSPEVSSVVGDKWAERAEPVNILVAASPEENAVAREIRDTWIHPANGSAPCADRLFPWTLVKAYLSSPAALNESLDNRNNRLVKSDKPDQERELEYLRHLRALSEKVTTKRSAKYNRLVDYLKDIGIGQRSKKRVVVFSERVATLNWLKENLKKDLKLKKDAVTVMHGGLTDQEQLKLIDEFKRSDSNIRVFITGDVASEGVNLHAQCHDMVHYDIPWSLIRIQQRNGRIDRYGQSEPPVIATLLLDPQDDASPGELHVLERLVQREREAHDMLGDAAGLMGQYSEAKEEDQIRKVLAGSKDFDEVVADPQEVKDAGAGFFAGGDSGFSDEFAALLASFDSDDDSFVDPQSFGFTDDDEDDVDGTGSAKQFTSSLYNHELDYLNDALYEAFGNVPKNPPKAGGVGFTVNSNSTAGLIPPPDLQRKLKFLPQDYVKDRKVDEELILATDPYRGNESLNEAREGMSHTTWPAAHYLGPLHPVLDWAADRALASMGKREIPVVSGTVESPTAVVLATLMNKRGQVVGLSTLTVSTNLLDLLDTEVQPNIFDWLDNHGLGDDAINPNNLELPDNAQDFIREAVVTAQEELSTVMVAAKQNAQEQINTWSKRADAWESQRKESRGTRTLFRSDELLAGERQLAEALRPTDNILIRPMLLVLPAHVDSSEEGAL</sequence>
<keyword evidence="3 7" id="KW-0347">Helicase</keyword>
<dbReference type="GO" id="GO:0005524">
    <property type="term" value="F:ATP binding"/>
    <property type="evidence" value="ECO:0007669"/>
    <property type="project" value="UniProtKB-KW"/>
</dbReference>
<protein>
    <submittedName>
        <fullName evidence="7">DEAD/DEAH box helicase</fullName>
    </submittedName>
</protein>
<dbReference type="SUPFAM" id="SSF52540">
    <property type="entry name" value="P-loop containing nucleoside triphosphate hydrolases"/>
    <property type="match status" value="2"/>
</dbReference>
<name>A0A939E1A5_9CORY</name>
<dbReference type="Gene3D" id="3.40.50.10810">
    <property type="entry name" value="Tandem AAA-ATPase domain"/>
    <property type="match status" value="1"/>
</dbReference>
<evidence type="ECO:0000256" key="3">
    <source>
        <dbReference type="ARBA" id="ARBA00022806"/>
    </source>
</evidence>
<dbReference type="Pfam" id="PF00271">
    <property type="entry name" value="Helicase_C"/>
    <property type="match status" value="1"/>
</dbReference>
<evidence type="ECO:0000259" key="5">
    <source>
        <dbReference type="PROSITE" id="PS51192"/>
    </source>
</evidence>
<dbReference type="CDD" id="cd18011">
    <property type="entry name" value="DEXDc_RapA"/>
    <property type="match status" value="1"/>
</dbReference>
<comment type="caution">
    <text evidence="7">The sequence shown here is derived from an EMBL/GenBank/DDBJ whole genome shotgun (WGS) entry which is preliminary data.</text>
</comment>
<feature type="domain" description="Helicase C-terminal" evidence="6">
    <location>
        <begin position="445"/>
        <end position="606"/>
    </location>
</feature>
<reference evidence="7" key="1">
    <citation type="submission" date="2021-03" db="EMBL/GenBank/DDBJ databases">
        <authorList>
            <person name="Sun Q."/>
        </authorList>
    </citation>
    <scope>NUCLEOTIDE SEQUENCE</scope>
    <source>
        <strain evidence="7">CCM 8862</strain>
    </source>
</reference>
<organism evidence="7 8">
    <name type="scientific">Corynebacterium mendelii</name>
    <dbReference type="NCBI Taxonomy" id="2765362"/>
    <lineage>
        <taxon>Bacteria</taxon>
        <taxon>Bacillati</taxon>
        <taxon>Actinomycetota</taxon>
        <taxon>Actinomycetes</taxon>
        <taxon>Mycobacteriales</taxon>
        <taxon>Corynebacteriaceae</taxon>
        <taxon>Corynebacterium</taxon>
    </lineage>
</organism>
<dbReference type="PROSITE" id="PS51192">
    <property type="entry name" value="HELICASE_ATP_BIND_1"/>
    <property type="match status" value="1"/>
</dbReference>
<dbReference type="PANTHER" id="PTHR45766">
    <property type="entry name" value="DNA ANNEALING HELICASE AND ENDONUCLEASE ZRANB3 FAMILY MEMBER"/>
    <property type="match status" value="1"/>
</dbReference>
<dbReference type="PROSITE" id="PS51194">
    <property type="entry name" value="HELICASE_CTER"/>
    <property type="match status" value="1"/>
</dbReference>
<evidence type="ECO:0000256" key="1">
    <source>
        <dbReference type="ARBA" id="ARBA00022741"/>
    </source>
</evidence>
<dbReference type="GO" id="GO:0016787">
    <property type="term" value="F:hydrolase activity"/>
    <property type="evidence" value="ECO:0007669"/>
    <property type="project" value="UniProtKB-KW"/>
</dbReference>
<keyword evidence="4" id="KW-0067">ATP-binding</keyword>
<keyword evidence="2" id="KW-0378">Hydrolase</keyword>
<evidence type="ECO:0000256" key="2">
    <source>
        <dbReference type="ARBA" id="ARBA00022801"/>
    </source>
</evidence>
<dbReference type="SMART" id="SM00490">
    <property type="entry name" value="HELICc"/>
    <property type="match status" value="1"/>
</dbReference>